<dbReference type="Proteomes" id="UP000192477">
    <property type="component" value="Unassembled WGS sequence"/>
</dbReference>
<protein>
    <submittedName>
        <fullName evidence="1">Uncharacterized protein</fullName>
    </submittedName>
</protein>
<evidence type="ECO:0000313" key="2">
    <source>
        <dbReference type="Proteomes" id="UP000192477"/>
    </source>
</evidence>
<sequence length="460" mass="53835">MNLESNDTAKLMKEGIHLYIEMLGEKHDSNQLIRKEYASFEEEVLPNLKTEEQKKFATWKKLVQSIHQSTYKNKQALLFALDNREKLTMDEIGKATHSFYTFSSLETTKDFLEFLSLPMLDRKKNEKEKLNGKKERTIAEDKADKELVRAAVFLQTKINSNELTNAMITKMVTFKKHIEQDVTPYDIQLQKFVEELVENFKTPTEREAVIQTVMAPYLTLKERQAFYTYLKRDPFIQQIVKKSHLTKLELKAYVVASTNKSELPFKDRIANGIDRFLTAEEQIKLKELIIQKEKILVLKEEMNLDVALRADKAFRRGRQRDKNFLTTIYQQVNSLEIKEFLMQRIKKISDELKNKRHQEVMRQPSSNQPKKIENIIFRQAIISDNKGMEDLHKRQADGTQVKKSQTLLKKESKLQEKNGMTKKILQVFSNIKKSSLQQSVLTNNRDTGLAPKARETKLIK</sequence>
<organism evidence="1 2">
    <name type="scientific">Enterococcus villorum</name>
    <dbReference type="NCBI Taxonomy" id="112904"/>
    <lineage>
        <taxon>Bacteria</taxon>
        <taxon>Bacillati</taxon>
        <taxon>Bacillota</taxon>
        <taxon>Bacilli</taxon>
        <taxon>Lactobacillales</taxon>
        <taxon>Enterococcaceae</taxon>
        <taxon>Enterococcus</taxon>
    </lineage>
</organism>
<proteinExistence type="predicted"/>
<dbReference type="EMBL" id="MJEA01000019">
    <property type="protein sequence ID" value="OQO68193.1"/>
    <property type="molecule type" value="Genomic_DNA"/>
</dbReference>
<name>A0A1V8YMD5_9ENTE</name>
<evidence type="ECO:0000313" key="1">
    <source>
        <dbReference type="EMBL" id="OQO68193.1"/>
    </source>
</evidence>
<gene>
    <name evidence="1" type="ORF">BH747_12560</name>
</gene>
<dbReference type="RefSeq" id="WP_081184893.1">
    <property type="nucleotide sequence ID" value="NZ_MJEA01000019.1"/>
</dbReference>
<comment type="caution">
    <text evidence="1">The sequence shown here is derived from an EMBL/GenBank/DDBJ whole genome shotgun (WGS) entry which is preliminary data.</text>
</comment>
<accession>A0A1V8YMD5</accession>
<dbReference type="AlphaFoldDB" id="A0A1V8YMD5"/>
<reference evidence="1 2" key="1">
    <citation type="journal article" date="2017" name="BMC Microbiol.">
        <title>Comparative genomics of Enterococcus spp. isolated from bovine feces.</title>
        <authorList>
            <person name="Beukers A.G."/>
            <person name="Zaheer R."/>
            <person name="Goji N."/>
            <person name="Amoako K.K."/>
            <person name="Chaves A.V."/>
            <person name="Ward M.P."/>
            <person name="McAllister T.A."/>
        </authorList>
    </citation>
    <scope>NUCLEOTIDE SEQUENCE [LARGE SCALE GENOMIC DNA]</scope>
    <source>
        <strain evidence="1 2">F1129D 143</strain>
    </source>
</reference>